<dbReference type="InterPro" id="IPR040096">
    <property type="entry name" value="Ric1"/>
</dbReference>
<name>A0A2I0I2U4_PUNGR</name>
<dbReference type="AlphaFoldDB" id="A0A2I0I2U4"/>
<dbReference type="EMBL" id="PGOL01004155">
    <property type="protein sequence ID" value="PKI38298.1"/>
    <property type="molecule type" value="Genomic_DNA"/>
</dbReference>
<dbReference type="PANTHER" id="PTHR22746">
    <property type="entry name" value="RAB6A-GEF COMPLEX PARTNER PROTEIN 1"/>
    <property type="match status" value="1"/>
</dbReference>
<dbReference type="GO" id="GO:0006886">
    <property type="term" value="P:intracellular protein transport"/>
    <property type="evidence" value="ECO:0007669"/>
    <property type="project" value="InterPro"/>
</dbReference>
<dbReference type="GO" id="GO:0042147">
    <property type="term" value="P:retrograde transport, endosome to Golgi"/>
    <property type="evidence" value="ECO:0007669"/>
    <property type="project" value="TreeGrafter"/>
</dbReference>
<evidence type="ECO:0000313" key="1">
    <source>
        <dbReference type="EMBL" id="PKI38298.1"/>
    </source>
</evidence>
<protein>
    <submittedName>
        <fullName evidence="1">Uncharacterized protein</fullName>
    </submittedName>
</protein>
<evidence type="ECO:0000313" key="2">
    <source>
        <dbReference type="Proteomes" id="UP000233551"/>
    </source>
</evidence>
<dbReference type="GO" id="GO:0005829">
    <property type="term" value="C:cytosol"/>
    <property type="evidence" value="ECO:0007669"/>
    <property type="project" value="TreeGrafter"/>
</dbReference>
<comment type="caution">
    <text evidence="1">The sequence shown here is derived from an EMBL/GenBank/DDBJ whole genome shotgun (WGS) entry which is preliminary data.</text>
</comment>
<sequence>MGKRNQDSKFEPLMGGVSLMQWDEFGYRLYAIEERSLERILVFSFGKCCLNRGVSGMTYVRQVIYCEDRLLVVQSEDTNELKMLHLNLPVSYISQNWPVQHVAASKDIRFKKWRLFGDIINSYNLETDLSSLNDSNSVEERWGYDQRKPDYWLQPTPMLPNHLVSQKMAAPSMVPVNHVEKLEKFNGLNFKRWQQKMLFYLTPLNLARSADCRLLKKKKDREANIINEMVRDMADINLSVVVSEVNLIGSNPKEW</sequence>
<keyword evidence="2" id="KW-1185">Reference proteome</keyword>
<dbReference type="STRING" id="22663.A0A2I0I2U4"/>
<reference evidence="1 2" key="1">
    <citation type="submission" date="2017-11" db="EMBL/GenBank/DDBJ databases">
        <title>De-novo sequencing of pomegranate (Punica granatum L.) genome.</title>
        <authorList>
            <person name="Akparov Z."/>
            <person name="Amiraslanov A."/>
            <person name="Hajiyeva S."/>
            <person name="Abbasov M."/>
            <person name="Kaur K."/>
            <person name="Hamwieh A."/>
            <person name="Solovyev V."/>
            <person name="Salamov A."/>
            <person name="Braich B."/>
            <person name="Kosarev P."/>
            <person name="Mahmoud A."/>
            <person name="Hajiyev E."/>
            <person name="Babayeva S."/>
            <person name="Izzatullayeva V."/>
            <person name="Mammadov A."/>
            <person name="Mammadov A."/>
            <person name="Sharifova S."/>
            <person name="Ojaghi J."/>
            <person name="Eynullazada K."/>
            <person name="Bayramov B."/>
            <person name="Abdulazimova A."/>
            <person name="Shahmuradov I."/>
        </authorList>
    </citation>
    <scope>NUCLEOTIDE SEQUENCE [LARGE SCALE GENOMIC DNA]</scope>
    <source>
        <strain evidence="2">cv. AG2017</strain>
        <tissue evidence="1">Leaf</tissue>
    </source>
</reference>
<proteinExistence type="predicted"/>
<accession>A0A2I0I2U4</accession>
<dbReference type="PANTHER" id="PTHR22746:SF10">
    <property type="entry name" value="GUANINE NUCLEOTIDE EXCHANGE FACTOR SUBUNIT RIC1"/>
    <property type="match status" value="1"/>
</dbReference>
<gene>
    <name evidence="1" type="ORF">CRG98_041345</name>
</gene>
<dbReference type="GO" id="GO:0034066">
    <property type="term" value="C:Ric1-Rgp1 guanyl-nucleotide exchange factor complex"/>
    <property type="evidence" value="ECO:0007669"/>
    <property type="project" value="InterPro"/>
</dbReference>
<dbReference type="Proteomes" id="UP000233551">
    <property type="component" value="Unassembled WGS sequence"/>
</dbReference>
<dbReference type="GO" id="GO:0000139">
    <property type="term" value="C:Golgi membrane"/>
    <property type="evidence" value="ECO:0007669"/>
    <property type="project" value="TreeGrafter"/>
</dbReference>
<organism evidence="1 2">
    <name type="scientific">Punica granatum</name>
    <name type="common">Pomegranate</name>
    <dbReference type="NCBI Taxonomy" id="22663"/>
    <lineage>
        <taxon>Eukaryota</taxon>
        <taxon>Viridiplantae</taxon>
        <taxon>Streptophyta</taxon>
        <taxon>Embryophyta</taxon>
        <taxon>Tracheophyta</taxon>
        <taxon>Spermatophyta</taxon>
        <taxon>Magnoliopsida</taxon>
        <taxon>eudicotyledons</taxon>
        <taxon>Gunneridae</taxon>
        <taxon>Pentapetalae</taxon>
        <taxon>rosids</taxon>
        <taxon>malvids</taxon>
        <taxon>Myrtales</taxon>
        <taxon>Lythraceae</taxon>
        <taxon>Punica</taxon>
    </lineage>
</organism>